<dbReference type="EMBL" id="JAZDWU010000005">
    <property type="protein sequence ID" value="KAL0000942.1"/>
    <property type="molecule type" value="Genomic_DNA"/>
</dbReference>
<accession>A0AAW2CSA4</accession>
<sequence length="334" mass="38770">MDSNPEEVNSFDRLPDNLLLLIFDKILDLEAKALVSCFLVSKRFASLIPQTNTNTVLIEMEAPANIPQSKKSRSTSQSLFKNILSKLRSKSRPRYPVQREIRDSDVLKIFREIKCLKIQSHSGGVKNPFVAGFLMWKAFFGAKFRYCLFLFAPFVHKENDDDPLKNTIMHSNNKEGEEVFQFLWTFGGFHLQEALQRHRYVKDTISDNHCILKRVAVCDSENRGKVCMGEEDIAECRRSWHLDNDTKDTTTTLYYNCKMWYVPVLDLPMHGCTMKGAKLLWVYPASVPMSKEKDVLKGFEDDEEEQWVIFNEAVREIVLNNNIDKRMFHTTSFS</sequence>
<dbReference type="InterPro" id="IPR044809">
    <property type="entry name" value="AUF1-like"/>
</dbReference>
<dbReference type="Proteomes" id="UP001459277">
    <property type="component" value="Unassembled WGS sequence"/>
</dbReference>
<proteinExistence type="predicted"/>
<evidence type="ECO:0000313" key="2">
    <source>
        <dbReference type="Proteomes" id="UP001459277"/>
    </source>
</evidence>
<name>A0AAW2CSA4_9ROSI</name>
<gene>
    <name evidence="1" type="ORF">SO802_014723</name>
</gene>
<organism evidence="1 2">
    <name type="scientific">Lithocarpus litseifolius</name>
    <dbReference type="NCBI Taxonomy" id="425828"/>
    <lineage>
        <taxon>Eukaryota</taxon>
        <taxon>Viridiplantae</taxon>
        <taxon>Streptophyta</taxon>
        <taxon>Embryophyta</taxon>
        <taxon>Tracheophyta</taxon>
        <taxon>Spermatophyta</taxon>
        <taxon>Magnoliopsida</taxon>
        <taxon>eudicotyledons</taxon>
        <taxon>Gunneridae</taxon>
        <taxon>Pentapetalae</taxon>
        <taxon>rosids</taxon>
        <taxon>fabids</taxon>
        <taxon>Fagales</taxon>
        <taxon>Fagaceae</taxon>
        <taxon>Lithocarpus</taxon>
    </lineage>
</organism>
<dbReference type="SUPFAM" id="SSF81383">
    <property type="entry name" value="F-box domain"/>
    <property type="match status" value="1"/>
</dbReference>
<reference evidence="1 2" key="1">
    <citation type="submission" date="2024-01" db="EMBL/GenBank/DDBJ databases">
        <title>A telomere-to-telomere, gap-free genome of sweet tea (Lithocarpus litseifolius).</title>
        <authorList>
            <person name="Zhou J."/>
        </authorList>
    </citation>
    <scope>NUCLEOTIDE SEQUENCE [LARGE SCALE GENOMIC DNA]</scope>
    <source>
        <strain evidence="1">Zhou-2022a</strain>
        <tissue evidence="1">Leaf</tissue>
    </source>
</reference>
<comment type="caution">
    <text evidence="1">The sequence shown here is derived from an EMBL/GenBank/DDBJ whole genome shotgun (WGS) entry which is preliminary data.</text>
</comment>
<dbReference type="PANTHER" id="PTHR31215">
    <property type="entry name" value="OS05G0510400 PROTEIN-RELATED"/>
    <property type="match status" value="1"/>
</dbReference>
<protein>
    <recommendedName>
        <fullName evidence="3">F-box domain-containing protein</fullName>
    </recommendedName>
</protein>
<dbReference type="CDD" id="cd09917">
    <property type="entry name" value="F-box_SF"/>
    <property type="match status" value="1"/>
</dbReference>
<evidence type="ECO:0000313" key="1">
    <source>
        <dbReference type="EMBL" id="KAL0000942.1"/>
    </source>
</evidence>
<evidence type="ECO:0008006" key="3">
    <source>
        <dbReference type="Google" id="ProtNLM"/>
    </source>
</evidence>
<keyword evidence="2" id="KW-1185">Reference proteome</keyword>
<dbReference type="InterPro" id="IPR036047">
    <property type="entry name" value="F-box-like_dom_sf"/>
</dbReference>
<dbReference type="AlphaFoldDB" id="A0AAW2CSA4"/>